<dbReference type="CDD" id="cd00169">
    <property type="entry name" value="Chemokine"/>
    <property type="match status" value="1"/>
</dbReference>
<dbReference type="SMART" id="SM00199">
    <property type="entry name" value="SCY"/>
    <property type="match status" value="1"/>
</dbReference>
<proteinExistence type="predicted"/>
<evidence type="ECO:0000313" key="5">
    <source>
        <dbReference type="Proteomes" id="UP000264840"/>
    </source>
</evidence>
<name>A0A3Q2WTG9_HAPBU</name>
<reference evidence="4" key="2">
    <citation type="submission" date="2025-09" db="UniProtKB">
        <authorList>
            <consortium name="Ensembl"/>
        </authorList>
    </citation>
    <scope>IDENTIFICATION</scope>
</reference>
<dbReference type="GO" id="GO:0008009">
    <property type="term" value="F:chemokine activity"/>
    <property type="evidence" value="ECO:0007669"/>
    <property type="project" value="InterPro"/>
</dbReference>
<reference evidence="4" key="1">
    <citation type="submission" date="2025-08" db="UniProtKB">
        <authorList>
            <consortium name="Ensembl"/>
        </authorList>
    </citation>
    <scope>IDENTIFICATION</scope>
</reference>
<keyword evidence="2" id="KW-0732">Signal</keyword>
<organism evidence="4 5">
    <name type="scientific">Haplochromis burtoni</name>
    <name type="common">Burton's mouthbrooder</name>
    <name type="synonym">Chromis burtoni</name>
    <dbReference type="NCBI Taxonomy" id="8153"/>
    <lineage>
        <taxon>Eukaryota</taxon>
        <taxon>Metazoa</taxon>
        <taxon>Chordata</taxon>
        <taxon>Craniata</taxon>
        <taxon>Vertebrata</taxon>
        <taxon>Euteleostomi</taxon>
        <taxon>Actinopterygii</taxon>
        <taxon>Neopterygii</taxon>
        <taxon>Teleostei</taxon>
        <taxon>Neoteleostei</taxon>
        <taxon>Acanthomorphata</taxon>
        <taxon>Ovalentaria</taxon>
        <taxon>Cichlomorphae</taxon>
        <taxon>Cichliformes</taxon>
        <taxon>Cichlidae</taxon>
        <taxon>African cichlids</taxon>
        <taxon>Pseudocrenilabrinae</taxon>
        <taxon>Haplochromini</taxon>
        <taxon>Haplochromis</taxon>
    </lineage>
</organism>
<dbReference type="InterPro" id="IPR001811">
    <property type="entry name" value="Chemokine_IL8-like_dom"/>
</dbReference>
<keyword evidence="1" id="KW-0202">Cytokine</keyword>
<dbReference type="OMA" id="VNIECCT"/>
<sequence>MTVKILSITLLLLSVCFLTFYLSDTRVRGPGSNRPCCVGVDKDNRTAEVVGETYREQAARGHCVKAIIFNTKKGPLCADPKAQWVKDLTAKMRKV</sequence>
<feature type="signal peptide" evidence="2">
    <location>
        <begin position="1"/>
        <end position="25"/>
    </location>
</feature>
<dbReference type="GeneTree" id="ENSGT01150000287013"/>
<dbReference type="Proteomes" id="UP000264840">
    <property type="component" value="Unplaced"/>
</dbReference>
<dbReference type="GO" id="GO:0006955">
    <property type="term" value="P:immune response"/>
    <property type="evidence" value="ECO:0007669"/>
    <property type="project" value="InterPro"/>
</dbReference>
<dbReference type="AlphaFoldDB" id="A0A3Q2WTG9"/>
<feature type="domain" description="Chemokine interleukin-8-like" evidence="3">
    <location>
        <begin position="33"/>
        <end position="92"/>
    </location>
</feature>
<dbReference type="SUPFAM" id="SSF54117">
    <property type="entry name" value="Interleukin 8-like chemokines"/>
    <property type="match status" value="1"/>
</dbReference>
<dbReference type="Gene3D" id="2.40.50.40">
    <property type="match status" value="1"/>
</dbReference>
<dbReference type="GO" id="GO:0005615">
    <property type="term" value="C:extracellular space"/>
    <property type="evidence" value="ECO:0007669"/>
    <property type="project" value="UniProtKB-KW"/>
</dbReference>
<evidence type="ECO:0000256" key="2">
    <source>
        <dbReference type="SAM" id="SignalP"/>
    </source>
</evidence>
<protein>
    <submittedName>
        <fullName evidence="4">C-C motif chemokine 20-like</fullName>
    </submittedName>
</protein>
<dbReference type="InterPro" id="IPR036048">
    <property type="entry name" value="Interleukin_8-like_sf"/>
</dbReference>
<accession>A0A3Q2WTG9</accession>
<evidence type="ECO:0000256" key="1">
    <source>
        <dbReference type="ARBA" id="ARBA00022514"/>
    </source>
</evidence>
<dbReference type="Ensembl" id="ENSHBUT00000005678.1">
    <property type="protein sequence ID" value="ENSHBUP00000025554.1"/>
    <property type="gene ID" value="ENSHBUG00000007619.1"/>
</dbReference>
<dbReference type="Pfam" id="PF00048">
    <property type="entry name" value="IL8"/>
    <property type="match status" value="1"/>
</dbReference>
<keyword evidence="5" id="KW-1185">Reference proteome</keyword>
<evidence type="ECO:0000313" key="4">
    <source>
        <dbReference type="Ensembl" id="ENSHBUP00000025554.1"/>
    </source>
</evidence>
<feature type="chain" id="PRO_5018696249" evidence="2">
    <location>
        <begin position="26"/>
        <end position="95"/>
    </location>
</feature>
<evidence type="ECO:0000259" key="3">
    <source>
        <dbReference type="SMART" id="SM00199"/>
    </source>
</evidence>